<comment type="caution">
    <text evidence="1">The sequence shown here is derived from an EMBL/GenBank/DDBJ whole genome shotgun (WGS) entry which is preliminary data.</text>
</comment>
<gene>
    <name evidence="1" type="ORF">GIB67_029532</name>
</gene>
<dbReference type="AlphaFoldDB" id="A0A7J7NYV2"/>
<feature type="non-terminal residue" evidence="1">
    <location>
        <position position="73"/>
    </location>
</feature>
<name>A0A7J7NYV2_9MAGN</name>
<proteinExistence type="predicted"/>
<evidence type="ECO:0000313" key="2">
    <source>
        <dbReference type="Proteomes" id="UP000541444"/>
    </source>
</evidence>
<keyword evidence="2" id="KW-1185">Reference proteome</keyword>
<dbReference type="Proteomes" id="UP000541444">
    <property type="component" value="Unassembled WGS sequence"/>
</dbReference>
<dbReference type="EMBL" id="JACGCM010000445">
    <property type="protein sequence ID" value="KAF6172114.1"/>
    <property type="molecule type" value="Genomic_DNA"/>
</dbReference>
<protein>
    <submittedName>
        <fullName evidence="1">Uncharacterized protein</fullName>
    </submittedName>
</protein>
<reference evidence="1 2" key="1">
    <citation type="journal article" date="2020" name="IScience">
        <title>Genome Sequencing of the Endangered Kingdonia uniflora (Circaeasteraceae, Ranunculales) Reveals Potential Mechanisms of Evolutionary Specialization.</title>
        <authorList>
            <person name="Sun Y."/>
            <person name="Deng T."/>
            <person name="Zhang A."/>
            <person name="Moore M.J."/>
            <person name="Landis J.B."/>
            <person name="Lin N."/>
            <person name="Zhang H."/>
            <person name="Zhang X."/>
            <person name="Huang J."/>
            <person name="Zhang X."/>
            <person name="Sun H."/>
            <person name="Wang H."/>
        </authorList>
    </citation>
    <scope>NUCLEOTIDE SEQUENCE [LARGE SCALE GENOMIC DNA]</scope>
    <source>
        <strain evidence="1">TB1705</strain>
        <tissue evidence="1">Leaf</tissue>
    </source>
</reference>
<organism evidence="1 2">
    <name type="scientific">Kingdonia uniflora</name>
    <dbReference type="NCBI Taxonomy" id="39325"/>
    <lineage>
        <taxon>Eukaryota</taxon>
        <taxon>Viridiplantae</taxon>
        <taxon>Streptophyta</taxon>
        <taxon>Embryophyta</taxon>
        <taxon>Tracheophyta</taxon>
        <taxon>Spermatophyta</taxon>
        <taxon>Magnoliopsida</taxon>
        <taxon>Ranunculales</taxon>
        <taxon>Circaeasteraceae</taxon>
        <taxon>Kingdonia</taxon>
    </lineage>
</organism>
<accession>A0A7J7NYV2</accession>
<evidence type="ECO:0000313" key="1">
    <source>
        <dbReference type="EMBL" id="KAF6172114.1"/>
    </source>
</evidence>
<sequence length="73" mass="8308">MTGPEFVYGSVVRGENLWIPRPVHPRISVIGLATDYWILGRDRYIKVTLVIKKLYTIKYVITLVDSGADLNCI</sequence>